<comment type="pathway">
    <text evidence="1">Cofactor biosynthesis; molybdopterin biosynthesis.</text>
</comment>
<accession>A0A483CKP0</accession>
<dbReference type="PANTHER" id="PTHR10192:SF5">
    <property type="entry name" value="GEPHYRIN"/>
    <property type="match status" value="1"/>
</dbReference>
<evidence type="ECO:0000256" key="1">
    <source>
        <dbReference type="ARBA" id="ARBA00005046"/>
    </source>
</evidence>
<keyword evidence="2" id="KW-0501">Molybdenum cofactor biosynthesis</keyword>
<protein>
    <submittedName>
        <fullName evidence="4">Molybdopterin molybdenumtransferase MoeA</fullName>
    </submittedName>
</protein>
<keyword evidence="4" id="KW-0808">Transferase</keyword>
<dbReference type="GO" id="GO:0061599">
    <property type="term" value="F:molybdopterin molybdotransferase activity"/>
    <property type="evidence" value="ECO:0007669"/>
    <property type="project" value="TreeGrafter"/>
</dbReference>
<dbReference type="PANTHER" id="PTHR10192">
    <property type="entry name" value="MOLYBDOPTERIN BIOSYNTHESIS PROTEIN"/>
    <property type="match status" value="1"/>
</dbReference>
<feature type="domain" description="MoaB/Mog" evidence="3">
    <location>
        <begin position="185"/>
        <end position="322"/>
    </location>
</feature>
<dbReference type="RefSeq" id="WP_130647577.1">
    <property type="nucleotide sequence ID" value="NZ_PGCL01000006.1"/>
</dbReference>
<dbReference type="Gene3D" id="3.40.980.10">
    <property type="entry name" value="MoaB/Mog-like domain"/>
    <property type="match status" value="1"/>
</dbReference>
<organism evidence="4 5">
    <name type="scientific">Methanofollis fontis</name>
    <dbReference type="NCBI Taxonomy" id="2052832"/>
    <lineage>
        <taxon>Archaea</taxon>
        <taxon>Methanobacteriati</taxon>
        <taxon>Methanobacteriota</taxon>
        <taxon>Stenosarchaea group</taxon>
        <taxon>Methanomicrobia</taxon>
        <taxon>Methanomicrobiales</taxon>
        <taxon>Methanomicrobiaceae</taxon>
        <taxon>Methanofollis</taxon>
    </lineage>
</organism>
<dbReference type="NCBIfam" id="TIGR00177">
    <property type="entry name" value="molyb_syn"/>
    <property type="match status" value="1"/>
</dbReference>
<dbReference type="Gene3D" id="3.90.105.10">
    <property type="entry name" value="Molybdopterin biosynthesis moea protein, domain 2"/>
    <property type="match status" value="1"/>
</dbReference>
<dbReference type="SMART" id="SM00852">
    <property type="entry name" value="MoCF_biosynth"/>
    <property type="match status" value="1"/>
</dbReference>
<dbReference type="Pfam" id="PF00994">
    <property type="entry name" value="MoCF_biosynth"/>
    <property type="match status" value="1"/>
</dbReference>
<keyword evidence="5" id="KW-1185">Reference proteome</keyword>
<proteinExistence type="predicted"/>
<dbReference type="SUPFAM" id="SSF63867">
    <property type="entry name" value="MoeA C-terminal domain-like"/>
    <property type="match status" value="1"/>
</dbReference>
<dbReference type="AlphaFoldDB" id="A0A483CKP0"/>
<dbReference type="Proteomes" id="UP000292580">
    <property type="component" value="Unassembled WGS sequence"/>
</dbReference>
<gene>
    <name evidence="4" type="ORF">CUJ86_10750</name>
</gene>
<dbReference type="InterPro" id="IPR038987">
    <property type="entry name" value="MoeA-like"/>
</dbReference>
<dbReference type="InterPro" id="IPR036135">
    <property type="entry name" value="MoeA_linker/N_sf"/>
</dbReference>
<dbReference type="Pfam" id="PF03454">
    <property type="entry name" value="MoeA_C"/>
    <property type="match status" value="1"/>
</dbReference>
<evidence type="ECO:0000259" key="3">
    <source>
        <dbReference type="SMART" id="SM00852"/>
    </source>
</evidence>
<comment type="caution">
    <text evidence="4">The sequence shown here is derived from an EMBL/GenBank/DDBJ whole genome shotgun (WGS) entry which is preliminary data.</text>
</comment>
<evidence type="ECO:0000256" key="2">
    <source>
        <dbReference type="ARBA" id="ARBA00023150"/>
    </source>
</evidence>
<evidence type="ECO:0000313" key="5">
    <source>
        <dbReference type="Proteomes" id="UP000292580"/>
    </source>
</evidence>
<sequence>MSLFLEVVPVERAVEVVRSIAPEIGTERVDLTAALHRVLGSEVRAPHDLPGFDRSVVDGYAVVASDTTGASEALPAMLTLRGRVEMGQAPPGTVEPGACWYIPTGGVLPPGADAVAMIEYSEAVGDEVLVGRAVAPGENVLSHDEDYAADTVILSTGRRITPQDMGVLASAGVTSVDVVRRPRIGIISTGNEVVPAETAPAPGQVRDANTYLCSGFAQEHGCDTQTYGIVRDDPALLRPVLERAVSECDCVLISGGSSKDVRDMTAGVIGELGEVLVHGIAVAPGKPTIIGRVRTTPVIGLPGHPASAYIVLFAVVRHLIATINGAETPFRLARMPLAANIPSAKGREDYVRVAVVDRAAHPVFGKSGLLNTLVRSDGFVVVPAGREGLETGEETEVILW</sequence>
<dbReference type="GO" id="GO:0005829">
    <property type="term" value="C:cytosol"/>
    <property type="evidence" value="ECO:0007669"/>
    <property type="project" value="TreeGrafter"/>
</dbReference>
<dbReference type="NCBIfam" id="NF045515">
    <property type="entry name" value="Glp_gephyrin"/>
    <property type="match status" value="1"/>
</dbReference>
<dbReference type="SUPFAM" id="SSF53218">
    <property type="entry name" value="Molybdenum cofactor biosynthesis proteins"/>
    <property type="match status" value="1"/>
</dbReference>
<dbReference type="Gene3D" id="2.40.340.10">
    <property type="entry name" value="MoeA, C-terminal, domain IV"/>
    <property type="match status" value="1"/>
</dbReference>
<reference evidence="4 5" key="1">
    <citation type="submission" date="2017-11" db="EMBL/GenBank/DDBJ databases">
        <title>Isolation and Characterization of Methanofollis Species from Methane Seep Offshore SW Taiwan.</title>
        <authorList>
            <person name="Teng N.-H."/>
            <person name="Lai M.-C."/>
            <person name="Chen S.-C."/>
        </authorList>
    </citation>
    <scope>NUCLEOTIDE SEQUENCE [LARGE SCALE GENOMIC DNA]</scope>
    <source>
        <strain evidence="4 5">FWC-SCC2</strain>
    </source>
</reference>
<dbReference type="SUPFAM" id="SSF63882">
    <property type="entry name" value="MoeA N-terminal region -like"/>
    <property type="match status" value="1"/>
</dbReference>
<dbReference type="Gene3D" id="2.170.190.11">
    <property type="entry name" value="Molybdopterin biosynthesis moea protein, domain 3"/>
    <property type="match status" value="1"/>
</dbReference>
<dbReference type="InterPro" id="IPR036688">
    <property type="entry name" value="MoeA_C_domain_IV_sf"/>
</dbReference>
<dbReference type="InterPro" id="IPR005111">
    <property type="entry name" value="MoeA_C_domain_IV"/>
</dbReference>
<evidence type="ECO:0000313" key="4">
    <source>
        <dbReference type="EMBL" id="TAJ43462.1"/>
    </source>
</evidence>
<dbReference type="InterPro" id="IPR001453">
    <property type="entry name" value="MoaB/Mog_dom"/>
</dbReference>
<dbReference type="InterPro" id="IPR036425">
    <property type="entry name" value="MoaB/Mog-like_dom_sf"/>
</dbReference>
<name>A0A483CKP0_9EURY</name>
<dbReference type="Pfam" id="PF03453">
    <property type="entry name" value="MoeA_N"/>
    <property type="match status" value="1"/>
</dbReference>
<dbReference type="CDD" id="cd00887">
    <property type="entry name" value="MoeA"/>
    <property type="match status" value="1"/>
</dbReference>
<dbReference type="UniPathway" id="UPA00344"/>
<dbReference type="EMBL" id="PGCL01000006">
    <property type="protein sequence ID" value="TAJ43462.1"/>
    <property type="molecule type" value="Genomic_DNA"/>
</dbReference>
<dbReference type="InterPro" id="IPR005110">
    <property type="entry name" value="MoeA_linker/N"/>
</dbReference>
<dbReference type="GO" id="GO:0006777">
    <property type="term" value="P:Mo-molybdopterin cofactor biosynthetic process"/>
    <property type="evidence" value="ECO:0007669"/>
    <property type="project" value="UniProtKB-KW"/>
</dbReference>
<dbReference type="OrthoDB" id="31371at2157"/>